<organism evidence="6 7">
    <name type="scientific">Faecalibacterium prausnitzii</name>
    <dbReference type="NCBI Taxonomy" id="853"/>
    <lineage>
        <taxon>Bacteria</taxon>
        <taxon>Bacillati</taxon>
        <taxon>Bacillota</taxon>
        <taxon>Clostridia</taxon>
        <taxon>Eubacteriales</taxon>
        <taxon>Oscillospiraceae</taxon>
        <taxon>Faecalibacterium</taxon>
    </lineage>
</organism>
<dbReference type="OrthoDB" id="88184at2"/>
<proteinExistence type="predicted"/>
<dbReference type="Pfam" id="PF05105">
    <property type="entry name" value="Phage_holin_4_1"/>
    <property type="match status" value="1"/>
</dbReference>
<dbReference type="EMBL" id="CYXN01000005">
    <property type="protein sequence ID" value="CUM88873.1"/>
    <property type="molecule type" value="Genomic_DNA"/>
</dbReference>
<comment type="subcellular location">
    <subcellularLocation>
        <location evidence="1">Membrane</location>
        <topology evidence="1">Multi-pass membrane protein</topology>
    </subcellularLocation>
</comment>
<feature type="transmembrane region" description="Helical" evidence="5">
    <location>
        <begin position="5"/>
        <end position="23"/>
    </location>
</feature>
<evidence type="ECO:0000256" key="1">
    <source>
        <dbReference type="ARBA" id="ARBA00004141"/>
    </source>
</evidence>
<dbReference type="InterPro" id="IPR006480">
    <property type="entry name" value="Phage_holin_4_1"/>
</dbReference>
<keyword evidence="2 5" id="KW-0812">Transmembrane</keyword>
<dbReference type="NCBIfam" id="TIGR01593">
    <property type="entry name" value="holin_tox_secr"/>
    <property type="match status" value="1"/>
</dbReference>
<sequence length="140" mass="14855">MKDKICVAIGIAGGYIASLFGGWDAALKTLILFMAVDYVTGLMVAGIFHNSHKTETGSLESLAGWKGLCRKGVSLLIVLVACRLDLIMGSSFIRDATVVAFVANETISIIENAGLMGVPIPEIIVKSIEVLKNKAEKEDG</sequence>
<accession>A0A173SEV1</accession>
<evidence type="ECO:0000256" key="4">
    <source>
        <dbReference type="ARBA" id="ARBA00023136"/>
    </source>
</evidence>
<dbReference type="AlphaFoldDB" id="A0A173SEV1"/>
<dbReference type="RefSeq" id="WP_055185587.1">
    <property type="nucleotide sequence ID" value="NZ_CYXN01000005.1"/>
</dbReference>
<evidence type="ECO:0000256" key="3">
    <source>
        <dbReference type="ARBA" id="ARBA00022989"/>
    </source>
</evidence>
<evidence type="ECO:0000313" key="7">
    <source>
        <dbReference type="Proteomes" id="UP000095649"/>
    </source>
</evidence>
<keyword evidence="3 5" id="KW-1133">Transmembrane helix</keyword>
<dbReference type="GO" id="GO:0016020">
    <property type="term" value="C:membrane"/>
    <property type="evidence" value="ECO:0007669"/>
    <property type="project" value="UniProtKB-SubCell"/>
</dbReference>
<gene>
    <name evidence="6" type="ORF">ERS852582_00986</name>
</gene>
<dbReference type="Proteomes" id="UP000095649">
    <property type="component" value="Unassembled WGS sequence"/>
</dbReference>
<evidence type="ECO:0000256" key="5">
    <source>
        <dbReference type="SAM" id="Phobius"/>
    </source>
</evidence>
<name>A0A173SEV1_9FIRM</name>
<feature type="transmembrane region" description="Helical" evidence="5">
    <location>
        <begin position="29"/>
        <end position="48"/>
    </location>
</feature>
<evidence type="ECO:0000256" key="2">
    <source>
        <dbReference type="ARBA" id="ARBA00022692"/>
    </source>
</evidence>
<protein>
    <submittedName>
        <fullName evidence="6">Phage-related holin (Lysis protein)</fullName>
    </submittedName>
</protein>
<keyword evidence="4 5" id="KW-0472">Membrane</keyword>
<reference evidence="6 7" key="1">
    <citation type="submission" date="2015-09" db="EMBL/GenBank/DDBJ databases">
        <authorList>
            <consortium name="Pathogen Informatics"/>
        </authorList>
    </citation>
    <scope>NUCLEOTIDE SEQUENCE [LARGE SCALE GENOMIC DNA]</scope>
    <source>
        <strain evidence="6 7">2789STDY5834970</strain>
    </source>
</reference>
<evidence type="ECO:0000313" key="6">
    <source>
        <dbReference type="EMBL" id="CUM88873.1"/>
    </source>
</evidence>